<protein>
    <submittedName>
        <fullName evidence="1">Uncharacterized protein</fullName>
    </submittedName>
</protein>
<organism evidence="1 2">
    <name type="scientific">Weissella soli</name>
    <dbReference type="NCBI Taxonomy" id="155866"/>
    <lineage>
        <taxon>Bacteria</taxon>
        <taxon>Bacillati</taxon>
        <taxon>Bacillota</taxon>
        <taxon>Bacilli</taxon>
        <taxon>Lactobacillales</taxon>
        <taxon>Lactobacillaceae</taxon>
        <taxon>Weissella</taxon>
    </lineage>
</organism>
<dbReference type="RefSeq" id="WP_164699451.1">
    <property type="nucleotide sequence ID" value="NZ_CP017326.1"/>
</dbReference>
<reference evidence="1 2" key="1">
    <citation type="submission" date="2018-07" db="EMBL/GenBank/DDBJ databases">
        <title>Genomic Encyclopedia of Type Strains, Phase III (KMG-III): the genomes of soil and plant-associated and newly described type strains.</title>
        <authorList>
            <person name="Whitman W."/>
        </authorList>
    </citation>
    <scope>NUCLEOTIDE SEQUENCE [LARGE SCALE GENOMIC DNA]</scope>
    <source>
        <strain evidence="1 2">CECT 7031</strain>
    </source>
</reference>
<name>A0A288QA13_9LACO</name>
<sequence length="80" mass="8780">MVSKLYFNSVGASTPSNKRAGFVLLDAIVAMLIVASGTGLFVGGFAHDMERQATLRQDLENQRKDYDATKSAYLAWQEAH</sequence>
<accession>A0A288QA13</accession>
<dbReference type="Proteomes" id="UP000254912">
    <property type="component" value="Unassembled WGS sequence"/>
</dbReference>
<dbReference type="AlphaFoldDB" id="A0A288QA13"/>
<dbReference type="GeneID" id="94546835"/>
<evidence type="ECO:0000313" key="1">
    <source>
        <dbReference type="EMBL" id="RDL12352.1"/>
    </source>
</evidence>
<gene>
    <name evidence="1" type="ORF">DFP99_0791</name>
</gene>
<comment type="caution">
    <text evidence="1">The sequence shown here is derived from an EMBL/GenBank/DDBJ whole genome shotgun (WGS) entry which is preliminary data.</text>
</comment>
<keyword evidence="2" id="KW-1185">Reference proteome</keyword>
<dbReference type="KEGG" id="wso:WSWS_01162"/>
<dbReference type="EMBL" id="QRAS01000001">
    <property type="protein sequence ID" value="RDL12352.1"/>
    <property type="molecule type" value="Genomic_DNA"/>
</dbReference>
<proteinExistence type="predicted"/>
<evidence type="ECO:0000313" key="2">
    <source>
        <dbReference type="Proteomes" id="UP000254912"/>
    </source>
</evidence>